<dbReference type="Pfam" id="PF20250">
    <property type="entry name" value="FapA_N"/>
    <property type="match status" value="1"/>
</dbReference>
<evidence type="ECO:0000313" key="4">
    <source>
        <dbReference type="Proteomes" id="UP000507962"/>
    </source>
</evidence>
<evidence type="ECO:0000259" key="2">
    <source>
        <dbReference type="Pfam" id="PF20250"/>
    </source>
</evidence>
<keyword evidence="1" id="KW-0175">Coiled coil</keyword>
<dbReference type="AlphaFoldDB" id="A0A4U8YPQ8"/>
<evidence type="ECO:0000256" key="1">
    <source>
        <dbReference type="SAM" id="Coils"/>
    </source>
</evidence>
<gene>
    <name evidence="3" type="ORF">MSL71_34320</name>
</gene>
<proteinExistence type="predicted"/>
<keyword evidence="4" id="KW-1185">Reference proteome</keyword>
<keyword evidence="3" id="KW-0969">Cilium</keyword>
<dbReference type="PANTHER" id="PTHR38032:SF1">
    <property type="entry name" value="RNA-BINDING PROTEIN KHPB N-TERMINAL DOMAIN-CONTAINING PROTEIN"/>
    <property type="match status" value="1"/>
</dbReference>
<protein>
    <submittedName>
        <fullName evidence="3">Flagellar assembly protein a</fullName>
    </submittedName>
</protein>
<accession>A0A4U8YPQ8</accession>
<dbReference type="Proteomes" id="UP000507962">
    <property type="component" value="Unassembled WGS sequence"/>
</dbReference>
<evidence type="ECO:0000313" key="3">
    <source>
        <dbReference type="EMBL" id="VFQ45770.1"/>
    </source>
</evidence>
<name>A0A4U8YPQ8_9BACT</name>
<dbReference type="InterPro" id="IPR046866">
    <property type="entry name" value="FapA_N"/>
</dbReference>
<dbReference type="EMBL" id="CAADHO010000006">
    <property type="protein sequence ID" value="VFQ45770.1"/>
    <property type="molecule type" value="Genomic_DNA"/>
</dbReference>
<dbReference type="PANTHER" id="PTHR38032">
    <property type="entry name" value="POLYMERASE-RELATED"/>
    <property type="match status" value="1"/>
</dbReference>
<dbReference type="InterPro" id="IPR005646">
    <property type="entry name" value="FapA"/>
</dbReference>
<reference evidence="3 4" key="1">
    <citation type="submission" date="2019-03" db="EMBL/GenBank/DDBJ databases">
        <authorList>
            <person name="Nijsse B."/>
        </authorList>
    </citation>
    <scope>NUCLEOTIDE SEQUENCE [LARGE SCALE GENOMIC DNA]</scope>
    <source>
        <strain evidence="3">Desulfoluna butyratoxydans MSL71</strain>
    </source>
</reference>
<sequence>MTDTGHAVIPLTEIPVSRREQAKADILESYLFSSQVHTLQTLTVTITAGIKPGEEKINALALLQLLQRFHLETVKISALIIHGVLAEEPFDESLYVPWDDDGLGRTVRLVSKNNDITLTVSGTLPRGGKSGRITRTFFDKGSNAGKILSDGRIDFREMLRYPSAKAGDLLLQVSLPDTAKDGLSHDGTPVQPPVAKEYPLKLGKNVEQVYITTDEGEPGYDVKASRDGVVITHLGPEGISAIDITDRIVVGDIDFSVGNIGSDVVCPVSMQAESVNEGFQVKVAGSVTIRTINGGHVESGKKATVDQMLPESHLISDGDVACRSVSSSTISCEHGTVSIQREAIDATIHAHRVAINTSAALLLNSHLHTCVADLDNVRVSGKNHLILGPGLFAKRDELTLEKRRINTALHELEETLNKAKASLVAELKSLSAEFGEDESVRPVFKKIVASLKAYEFEGVPRLMASLKRGNTCLAVSGAMQTIEHTRTLCGRFWDLEAQAKALHGKISEVEEALRSISFSLNARLRPSAVIAIHLGSNDPAPLTLEAPPGSDHDHAVNIKGKFTVEEGLVTSQRSR</sequence>
<feature type="domain" description="Flagellar Assembly Protein A N-terminal region" evidence="2">
    <location>
        <begin position="120"/>
        <end position="207"/>
    </location>
</feature>
<keyword evidence="3" id="KW-0966">Cell projection</keyword>
<feature type="coiled-coil region" evidence="1">
    <location>
        <begin position="395"/>
        <end position="433"/>
    </location>
</feature>
<keyword evidence="3" id="KW-0282">Flagellum</keyword>
<dbReference type="RefSeq" id="WP_180142711.1">
    <property type="nucleotide sequence ID" value="NZ_CAADHO010000006.1"/>
</dbReference>
<organism evidence="3 4">
    <name type="scientific">Desulfoluna butyratoxydans</name>
    <dbReference type="NCBI Taxonomy" id="231438"/>
    <lineage>
        <taxon>Bacteria</taxon>
        <taxon>Pseudomonadati</taxon>
        <taxon>Thermodesulfobacteriota</taxon>
        <taxon>Desulfobacteria</taxon>
        <taxon>Desulfobacterales</taxon>
        <taxon>Desulfolunaceae</taxon>
        <taxon>Desulfoluna</taxon>
    </lineage>
</organism>